<dbReference type="EC" id="5.4.3.2" evidence="14"/>
<dbReference type="AlphaFoldDB" id="A0LQI2"/>
<keyword evidence="7 12" id="KW-0663">Pyridoxal phosphate</keyword>
<evidence type="ECO:0000256" key="10">
    <source>
        <dbReference type="ARBA" id="ARBA00023235"/>
    </source>
</evidence>
<evidence type="ECO:0000256" key="8">
    <source>
        <dbReference type="ARBA" id="ARBA00023004"/>
    </source>
</evidence>
<dbReference type="GO" id="GO:0050066">
    <property type="term" value="F:L-lysine 2,3-aminomutase activity"/>
    <property type="evidence" value="ECO:0007669"/>
    <property type="project" value="UniProtKB-EC"/>
</dbReference>
<evidence type="ECO:0000256" key="1">
    <source>
        <dbReference type="ARBA" id="ARBA00001933"/>
    </source>
</evidence>
<dbReference type="Pfam" id="PF04055">
    <property type="entry name" value="Radical_SAM"/>
    <property type="match status" value="1"/>
</dbReference>
<keyword evidence="15" id="KW-1185">Reference proteome</keyword>
<feature type="modified residue" description="N6-(pyridoxal phosphate)lysine" evidence="12">
    <location>
        <position position="313"/>
    </location>
</feature>
<dbReference type="InterPro" id="IPR007197">
    <property type="entry name" value="rSAM"/>
</dbReference>
<organism evidence="14 15">
    <name type="scientific">Syntrophobacter fumaroxidans (strain DSM 10017 / MPOB)</name>
    <dbReference type="NCBI Taxonomy" id="335543"/>
    <lineage>
        <taxon>Bacteria</taxon>
        <taxon>Pseudomonadati</taxon>
        <taxon>Thermodesulfobacteriota</taxon>
        <taxon>Syntrophobacteria</taxon>
        <taxon>Syntrophobacterales</taxon>
        <taxon>Syntrophobacteraceae</taxon>
        <taxon>Syntrophobacter</taxon>
    </lineage>
</organism>
<evidence type="ECO:0000256" key="12">
    <source>
        <dbReference type="PIRSR" id="PIRSR603739-50"/>
    </source>
</evidence>
<feature type="binding site" evidence="11">
    <location>
        <position position="109"/>
    </location>
    <ligand>
        <name>[4Fe-4S] cluster</name>
        <dbReference type="ChEBI" id="CHEBI:49883"/>
        <note>4Fe-4S-S-AdoMet</note>
    </ligand>
</feature>
<dbReference type="Proteomes" id="UP000001784">
    <property type="component" value="Chromosome"/>
</dbReference>
<comment type="similarity">
    <text evidence="3">Belongs to the radical SAM superfamily. KamA family.</text>
</comment>
<keyword evidence="8" id="KW-0408">Iron</keyword>
<dbReference type="PROSITE" id="PS51918">
    <property type="entry name" value="RADICAL_SAM"/>
    <property type="match status" value="1"/>
</dbReference>
<evidence type="ECO:0000313" key="14">
    <source>
        <dbReference type="EMBL" id="ABK19684.1"/>
    </source>
</evidence>
<evidence type="ECO:0000256" key="4">
    <source>
        <dbReference type="ARBA" id="ARBA00022485"/>
    </source>
</evidence>
<dbReference type="InterPro" id="IPR058240">
    <property type="entry name" value="rSAM_sf"/>
</dbReference>
<dbReference type="CDD" id="cd01335">
    <property type="entry name" value="Radical_SAM"/>
    <property type="match status" value="1"/>
</dbReference>
<feature type="binding site" evidence="11">
    <location>
        <position position="102"/>
    </location>
    <ligand>
        <name>[4Fe-4S] cluster</name>
        <dbReference type="ChEBI" id="CHEBI:49883"/>
        <note>4Fe-4S-S-AdoMet</note>
    </ligand>
</feature>
<keyword evidence="5" id="KW-0949">S-adenosyl-L-methionine</keyword>
<dbReference type="FunCoup" id="A0LQI2">
    <property type="interactions" value="72"/>
</dbReference>
<dbReference type="PIRSF" id="PIRSF004911">
    <property type="entry name" value="DUF160"/>
    <property type="match status" value="1"/>
</dbReference>
<dbReference type="GO" id="GO:0046872">
    <property type="term" value="F:metal ion binding"/>
    <property type="evidence" value="ECO:0007669"/>
    <property type="project" value="UniProtKB-KW"/>
</dbReference>
<gene>
    <name evidence="14" type="ordered locus">Sfum_4018</name>
</gene>
<dbReference type="Pfam" id="PF12544">
    <property type="entry name" value="LAM_C"/>
    <property type="match status" value="1"/>
</dbReference>
<evidence type="ECO:0000313" key="15">
    <source>
        <dbReference type="Proteomes" id="UP000001784"/>
    </source>
</evidence>
<dbReference type="PANTHER" id="PTHR30538:SF1">
    <property type="entry name" value="L-LYSINE 2,3-AMINOMUTASE"/>
    <property type="match status" value="1"/>
</dbReference>
<dbReference type="SUPFAM" id="SSF102114">
    <property type="entry name" value="Radical SAM enzymes"/>
    <property type="match status" value="1"/>
</dbReference>
<dbReference type="EMBL" id="CP000478">
    <property type="protein sequence ID" value="ABK19684.1"/>
    <property type="molecule type" value="Genomic_DNA"/>
</dbReference>
<sequence length="360" mass="40640">MRKVMKSCGIISTLQALSRDPGADGAALSEVVRRYPFRTNEYYQGLIRQTGDPLWRQVMPDAMELSDDAGLQDPLAEEALSPVPNLVHRYPNRVLWLVSHECALHCRFCTRKRRWSSPLPMTGELLRDGLRYIRENPQVNDVLLSGGDPLLLDPSRLETILGELRHIPHVAVLRIGTRVPCALPERVTGELATMLARHHPLFLNIHFNHPREITEESRRACALLADAGIPLGSQTVLLRDVNDDAHVLGELFQTLLGLRVRPYYLMQMDLTRGTAHFRTPLSRGLEIVARLRNRISGMAVPQLVVDLPGGLGKVPLVPNRIEHIGEDHVVFRSYQGAPCRYPVREEEAREMREVLGMVRV</sequence>
<accession>A0LQI2</accession>
<evidence type="ECO:0000256" key="2">
    <source>
        <dbReference type="ARBA" id="ARBA00001966"/>
    </source>
</evidence>
<comment type="cofactor">
    <cofactor evidence="2">
        <name>[4Fe-4S] cluster</name>
        <dbReference type="ChEBI" id="CHEBI:49883"/>
    </cofactor>
</comment>
<evidence type="ECO:0000256" key="5">
    <source>
        <dbReference type="ARBA" id="ARBA00022691"/>
    </source>
</evidence>
<evidence type="ECO:0000256" key="11">
    <source>
        <dbReference type="PIRSR" id="PIRSR004911-1"/>
    </source>
</evidence>
<feature type="domain" description="Radical SAM core" evidence="13">
    <location>
        <begin position="88"/>
        <end position="299"/>
    </location>
</feature>
<evidence type="ECO:0000256" key="9">
    <source>
        <dbReference type="ARBA" id="ARBA00023014"/>
    </source>
</evidence>
<dbReference type="GO" id="GO:0051539">
    <property type="term" value="F:4 iron, 4 sulfur cluster binding"/>
    <property type="evidence" value="ECO:0007669"/>
    <property type="project" value="UniProtKB-KW"/>
</dbReference>
<dbReference type="InterPro" id="IPR003739">
    <property type="entry name" value="Lys_aminomutase/Glu_NH3_mut"/>
</dbReference>
<dbReference type="InterPro" id="IPR025895">
    <property type="entry name" value="LAM_C_dom"/>
</dbReference>
<dbReference type="STRING" id="335543.Sfum_4018"/>
<evidence type="ECO:0000259" key="13">
    <source>
        <dbReference type="PROSITE" id="PS51918"/>
    </source>
</evidence>
<dbReference type="KEGG" id="sfu:Sfum_4018"/>
<keyword evidence="9 11" id="KW-0411">Iron-sulfur</keyword>
<protein>
    <submittedName>
        <fullName evidence="14">L-lysine 2,3-aminomutase</fullName>
        <ecNumber evidence="14">5.4.3.2</ecNumber>
    </submittedName>
</protein>
<dbReference type="Gene3D" id="3.20.20.70">
    <property type="entry name" value="Aldolase class I"/>
    <property type="match status" value="1"/>
</dbReference>
<dbReference type="HOGENOM" id="CLU_032161_0_1_7"/>
<dbReference type="InterPro" id="IPR013785">
    <property type="entry name" value="Aldolase_TIM"/>
</dbReference>
<keyword evidence="4 11" id="KW-0004">4Fe-4S</keyword>
<evidence type="ECO:0000256" key="3">
    <source>
        <dbReference type="ARBA" id="ARBA00008703"/>
    </source>
</evidence>
<evidence type="ECO:0000256" key="6">
    <source>
        <dbReference type="ARBA" id="ARBA00022723"/>
    </source>
</evidence>
<dbReference type="InParanoid" id="A0LQI2"/>
<name>A0LQI2_SYNFM</name>
<reference evidence="14 15" key="1">
    <citation type="submission" date="2006-10" db="EMBL/GenBank/DDBJ databases">
        <title>Complete sequence of Syntrophobacter fumaroxidans MPOB.</title>
        <authorList>
            <consortium name="US DOE Joint Genome Institute"/>
            <person name="Copeland A."/>
            <person name="Lucas S."/>
            <person name="Lapidus A."/>
            <person name="Barry K."/>
            <person name="Detter J.C."/>
            <person name="Glavina del Rio T."/>
            <person name="Hammon N."/>
            <person name="Israni S."/>
            <person name="Pitluck S."/>
            <person name="Goltsman E.G."/>
            <person name="Martinez M."/>
            <person name="Schmutz J."/>
            <person name="Larimer F."/>
            <person name="Land M."/>
            <person name="Hauser L."/>
            <person name="Kyrpides N."/>
            <person name="Kim E."/>
            <person name="Boone D.R."/>
            <person name="Brockman F."/>
            <person name="Culley D."/>
            <person name="Ferry J."/>
            <person name="Gunsalus R."/>
            <person name="McInerney M.J."/>
            <person name="Morrison M."/>
            <person name="Plugge C."/>
            <person name="Rohlin L."/>
            <person name="Scholten J."/>
            <person name="Sieber J."/>
            <person name="Stams A.J.M."/>
            <person name="Worm P."/>
            <person name="Henstra A.M."/>
            <person name="Richardson P."/>
        </authorList>
    </citation>
    <scope>NUCLEOTIDE SEQUENCE [LARGE SCALE GENOMIC DNA]</scope>
    <source>
        <strain evidence="15">DSM 10017 / MPOB</strain>
    </source>
</reference>
<dbReference type="SFLD" id="SFLDG01070">
    <property type="entry name" value="PLP-dependent"/>
    <property type="match status" value="1"/>
</dbReference>
<dbReference type="SFLD" id="SFLDS00029">
    <property type="entry name" value="Radical_SAM"/>
    <property type="match status" value="1"/>
</dbReference>
<keyword evidence="10 14" id="KW-0413">Isomerase</keyword>
<feature type="binding site" evidence="11">
    <location>
        <position position="106"/>
    </location>
    <ligand>
        <name>[4Fe-4S] cluster</name>
        <dbReference type="ChEBI" id="CHEBI:49883"/>
        <note>4Fe-4S-S-AdoMet</note>
    </ligand>
</feature>
<proteinExistence type="inferred from homology"/>
<dbReference type="RefSeq" id="WP_011700797.1">
    <property type="nucleotide sequence ID" value="NC_008554.1"/>
</dbReference>
<dbReference type="eggNOG" id="COG1509">
    <property type="taxonomic scope" value="Bacteria"/>
</dbReference>
<dbReference type="OrthoDB" id="9768064at2"/>
<evidence type="ECO:0000256" key="7">
    <source>
        <dbReference type="ARBA" id="ARBA00022898"/>
    </source>
</evidence>
<comment type="cofactor">
    <cofactor evidence="1 12">
        <name>pyridoxal 5'-phosphate</name>
        <dbReference type="ChEBI" id="CHEBI:597326"/>
    </cofactor>
</comment>
<dbReference type="NCBIfam" id="TIGR00238">
    <property type="entry name" value="KamA family radical SAM protein"/>
    <property type="match status" value="1"/>
</dbReference>
<dbReference type="PANTHER" id="PTHR30538">
    <property type="entry name" value="LYSINE 2,3-AMINOMUTASE-RELATED"/>
    <property type="match status" value="1"/>
</dbReference>
<keyword evidence="6 11" id="KW-0479">Metal-binding</keyword>